<protein>
    <submittedName>
        <fullName evidence="3">Uncharacterized protein</fullName>
    </submittedName>
</protein>
<evidence type="ECO:0000313" key="4">
    <source>
        <dbReference type="Proteomes" id="UP000037923"/>
    </source>
</evidence>
<dbReference type="EMBL" id="LGTL01000012">
    <property type="protein sequence ID" value="KPA78799.1"/>
    <property type="molecule type" value="Genomic_DNA"/>
</dbReference>
<feature type="compositionally biased region" description="Low complexity" evidence="1">
    <location>
        <begin position="131"/>
        <end position="146"/>
    </location>
</feature>
<evidence type="ECO:0000256" key="1">
    <source>
        <dbReference type="SAM" id="MobiDB-lite"/>
    </source>
</evidence>
<dbReference type="GeneID" id="26906188"/>
<proteinExistence type="predicted"/>
<keyword evidence="2" id="KW-0472">Membrane</keyword>
<keyword evidence="4" id="KW-1185">Reference proteome</keyword>
<gene>
    <name evidence="3" type="ORF">ABB37_05898</name>
</gene>
<reference evidence="3 4" key="1">
    <citation type="submission" date="2015-07" db="EMBL/GenBank/DDBJ databases">
        <title>High-quality genome of monoxenous trypanosomatid Leptomonas pyrrhocoris.</title>
        <authorList>
            <person name="Flegontov P."/>
            <person name="Butenko A."/>
            <person name="Firsov S."/>
            <person name="Vlcek C."/>
            <person name="Logacheva M.D."/>
            <person name="Field M."/>
            <person name="Filatov D."/>
            <person name="Flegontova O."/>
            <person name="Gerasimov E."/>
            <person name="Jackson A.P."/>
            <person name="Kelly S."/>
            <person name="Opperdoes F."/>
            <person name="O'Reilly A."/>
            <person name="Votypka J."/>
            <person name="Yurchenko V."/>
            <person name="Lukes J."/>
        </authorList>
    </citation>
    <scope>NUCLEOTIDE SEQUENCE [LARGE SCALE GENOMIC DNA]</scope>
    <source>
        <strain evidence="3">H10</strain>
    </source>
</reference>
<feature type="compositionally biased region" description="Basic and acidic residues" evidence="1">
    <location>
        <begin position="158"/>
        <end position="172"/>
    </location>
</feature>
<sequence length="258" mass="28005">MEYSLFALLAILLVIPVVLLVIYLRGRAERRSRRDNRRRLNDLVEFYRARRAQQWAALSADGVPGIVLRNAVDASVDPLRRAPPSTFAEAAPGNWSGVSGGSYEGDATNMNNIGQDSRGEALEAGTPPPLQQQQRRASPSPSMQQSVEVHVPYGGGDARGRRAGDRSNNDRPTEEEDENHVSGVMGKLLAMESDAADAMPTIVEYGEAAYLPRSLSNKSSRQLSVSSVFVESECAVESACDSHRPLTPSEDHVGLCKS</sequence>
<feature type="transmembrane region" description="Helical" evidence="2">
    <location>
        <begin position="6"/>
        <end position="24"/>
    </location>
</feature>
<keyword evidence="2" id="KW-1133">Transmembrane helix</keyword>
<evidence type="ECO:0000313" key="3">
    <source>
        <dbReference type="EMBL" id="KPA78799.1"/>
    </source>
</evidence>
<keyword evidence="2" id="KW-0812">Transmembrane</keyword>
<organism evidence="3 4">
    <name type="scientific">Leptomonas pyrrhocoris</name>
    <name type="common">Firebug parasite</name>
    <dbReference type="NCBI Taxonomy" id="157538"/>
    <lineage>
        <taxon>Eukaryota</taxon>
        <taxon>Discoba</taxon>
        <taxon>Euglenozoa</taxon>
        <taxon>Kinetoplastea</taxon>
        <taxon>Metakinetoplastina</taxon>
        <taxon>Trypanosomatida</taxon>
        <taxon>Trypanosomatidae</taxon>
        <taxon>Leishmaniinae</taxon>
        <taxon>Leptomonas</taxon>
    </lineage>
</organism>
<dbReference type="Proteomes" id="UP000037923">
    <property type="component" value="Unassembled WGS sequence"/>
</dbReference>
<dbReference type="VEuPathDB" id="TriTrypDB:LpyrH10_12_0760"/>
<feature type="region of interest" description="Disordered" evidence="1">
    <location>
        <begin position="83"/>
        <end position="181"/>
    </location>
</feature>
<accession>A0A0M9FYZ6</accession>
<name>A0A0M9FYZ6_LEPPY</name>
<dbReference type="RefSeq" id="XP_015657238.1">
    <property type="nucleotide sequence ID" value="XM_015804104.1"/>
</dbReference>
<comment type="caution">
    <text evidence="3">The sequence shown here is derived from an EMBL/GenBank/DDBJ whole genome shotgun (WGS) entry which is preliminary data.</text>
</comment>
<dbReference type="AlphaFoldDB" id="A0A0M9FYZ6"/>
<evidence type="ECO:0000256" key="2">
    <source>
        <dbReference type="SAM" id="Phobius"/>
    </source>
</evidence>